<protein>
    <recommendedName>
        <fullName evidence="1">RdRp catalytic domain-containing protein</fullName>
    </recommendedName>
</protein>
<dbReference type="Proteomes" id="UP000827092">
    <property type="component" value="Unassembled WGS sequence"/>
</dbReference>
<dbReference type="PROSITE" id="PS50526">
    <property type="entry name" value="RDRP_SSRNA_NEG_NONSEG"/>
    <property type="match status" value="1"/>
</dbReference>
<dbReference type="EMBL" id="JAFNEN010000473">
    <property type="protein sequence ID" value="KAG8182254.1"/>
    <property type="molecule type" value="Genomic_DNA"/>
</dbReference>
<organism evidence="2 3">
    <name type="scientific">Oedothorax gibbosus</name>
    <dbReference type="NCBI Taxonomy" id="931172"/>
    <lineage>
        <taxon>Eukaryota</taxon>
        <taxon>Metazoa</taxon>
        <taxon>Ecdysozoa</taxon>
        <taxon>Arthropoda</taxon>
        <taxon>Chelicerata</taxon>
        <taxon>Arachnida</taxon>
        <taxon>Araneae</taxon>
        <taxon>Araneomorphae</taxon>
        <taxon>Entelegynae</taxon>
        <taxon>Araneoidea</taxon>
        <taxon>Linyphiidae</taxon>
        <taxon>Erigoninae</taxon>
        <taxon>Oedothorax</taxon>
    </lineage>
</organism>
<comment type="caution">
    <text evidence="2">The sequence shown here is derived from an EMBL/GenBank/DDBJ whole genome shotgun (WGS) entry which is preliminary data.</text>
</comment>
<dbReference type="AlphaFoldDB" id="A0AAV6UDH8"/>
<name>A0AAV6UDH8_9ARAC</name>
<dbReference type="GO" id="GO:0005524">
    <property type="term" value="F:ATP binding"/>
    <property type="evidence" value="ECO:0007669"/>
    <property type="project" value="InterPro"/>
</dbReference>
<proteinExistence type="predicted"/>
<dbReference type="Pfam" id="PF00946">
    <property type="entry name" value="Mononeg_RNA_pol"/>
    <property type="match status" value="1"/>
</dbReference>
<reference evidence="2 3" key="1">
    <citation type="journal article" date="2022" name="Nat. Ecol. Evol.">
        <title>A masculinizing supergene underlies an exaggerated male reproductive morph in a spider.</title>
        <authorList>
            <person name="Hendrickx F."/>
            <person name="De Corte Z."/>
            <person name="Sonet G."/>
            <person name="Van Belleghem S.M."/>
            <person name="Kostlbacher S."/>
            <person name="Vangestel C."/>
        </authorList>
    </citation>
    <scope>NUCLEOTIDE SEQUENCE [LARGE SCALE GENOMIC DNA]</scope>
    <source>
        <strain evidence="2">W744_W776</strain>
    </source>
</reference>
<evidence type="ECO:0000259" key="1">
    <source>
        <dbReference type="PROSITE" id="PS50526"/>
    </source>
</evidence>
<accession>A0AAV6UDH8</accession>
<dbReference type="InterPro" id="IPR014023">
    <property type="entry name" value="Mononeg_RNA_pol_cat"/>
</dbReference>
<gene>
    <name evidence="2" type="ORF">JTE90_024187</name>
</gene>
<evidence type="ECO:0000313" key="3">
    <source>
        <dbReference type="Proteomes" id="UP000827092"/>
    </source>
</evidence>
<evidence type="ECO:0000313" key="2">
    <source>
        <dbReference type="EMBL" id="KAG8182254.1"/>
    </source>
</evidence>
<feature type="domain" description="RdRp catalytic" evidence="1">
    <location>
        <begin position="282"/>
        <end position="465"/>
    </location>
</feature>
<sequence length="465" mass="54292">MTDHLRETKLGKQEMMREGAPFFNLIEQIEDPWIVAQVFGAFRHWGHPYVDYLQGLRSLHKRVTENIKIDPHYPGYLASDLAQLVLKDQFQKKKKWFATSKGLPKDSPMKQCIDSGVWPTAKVILDFGPNWHKLELLKCFHIPKTIDLSDLYADKAHSMPLSKVIDHIQNRPYTPIPGVRVMETLLNQTDMNYEDFLQKINDKGLDKEDLVIGLKAKERELKKEGRFFSMMSWNMRLYFVLTEYLIKTFYVIRITMADDMNTMTKKLLACAEGQGLDSYDRVNISSSLDYDKWNNRQRLESNGPVFRVMGQFLGMPELFVYTHIAFQNSLIYYNDRPDLMQVDGFGRITSRDPQFIVCWFGQAGGLEGLRQKGWSILNYLVLMREALVRNTLISFLAQGDNQNIITHYKLMVAVTSVLLGPELEAIWHQPISQQSLLKTLFNHIIMFYQQSSLRYKIDIEYWIIF</sequence>
<dbReference type="GO" id="GO:0004482">
    <property type="term" value="F:mRNA 5'-cap (guanine-N7-)-methyltransferase activity"/>
    <property type="evidence" value="ECO:0007669"/>
    <property type="project" value="InterPro"/>
</dbReference>
<keyword evidence="3" id="KW-1185">Reference proteome</keyword>
<dbReference type="GO" id="GO:0003968">
    <property type="term" value="F:RNA-directed RNA polymerase activity"/>
    <property type="evidence" value="ECO:0007669"/>
    <property type="project" value="InterPro"/>
</dbReference>